<organism evidence="1 2">
    <name type="scientific">Leptospira kmetyi</name>
    <dbReference type="NCBI Taxonomy" id="408139"/>
    <lineage>
        <taxon>Bacteria</taxon>
        <taxon>Pseudomonadati</taxon>
        <taxon>Spirochaetota</taxon>
        <taxon>Spirochaetia</taxon>
        <taxon>Leptospirales</taxon>
        <taxon>Leptospiraceae</taxon>
        <taxon>Leptospira</taxon>
    </lineage>
</organism>
<name>A0ABX4N5I4_9LEPT</name>
<proteinExistence type="predicted"/>
<dbReference type="Proteomes" id="UP000231919">
    <property type="component" value="Unassembled WGS sequence"/>
</dbReference>
<sequence>MNEKKFDYISREILPSYFQVLTSRKKSPLSMSSFYERGTGETEIFRSIKTHFGIQSKIDFPACYLFSENQEDLYVGITKSISTRIR</sequence>
<accession>A0ABX4N5I4</accession>
<protein>
    <submittedName>
        <fullName evidence="1">Uncharacterized protein</fullName>
    </submittedName>
</protein>
<gene>
    <name evidence="1" type="ORF">CH378_20805</name>
</gene>
<dbReference type="EMBL" id="NPDP01000059">
    <property type="protein sequence ID" value="PJZ27878.1"/>
    <property type="molecule type" value="Genomic_DNA"/>
</dbReference>
<reference evidence="1 2" key="1">
    <citation type="submission" date="2017-07" db="EMBL/GenBank/DDBJ databases">
        <title>Leptospira spp. isolated from tropical soils.</title>
        <authorList>
            <person name="Thibeaux R."/>
            <person name="Iraola G."/>
            <person name="Ferres I."/>
            <person name="Bierque E."/>
            <person name="Girault D."/>
            <person name="Soupe-Gilbert M.-E."/>
            <person name="Picardeau M."/>
            <person name="Goarant C."/>
        </authorList>
    </citation>
    <scope>NUCLEOTIDE SEQUENCE [LARGE SCALE GENOMIC DNA]</scope>
    <source>
        <strain evidence="1 2">JW2-C-B1</strain>
    </source>
</reference>
<evidence type="ECO:0000313" key="2">
    <source>
        <dbReference type="Proteomes" id="UP000231919"/>
    </source>
</evidence>
<evidence type="ECO:0000313" key="1">
    <source>
        <dbReference type="EMBL" id="PJZ27878.1"/>
    </source>
</evidence>
<keyword evidence="2" id="KW-1185">Reference proteome</keyword>
<comment type="caution">
    <text evidence="1">The sequence shown here is derived from an EMBL/GenBank/DDBJ whole genome shotgun (WGS) entry which is preliminary data.</text>
</comment>